<evidence type="ECO:0000313" key="2">
    <source>
        <dbReference type="EMBL" id="MEI5905473.1"/>
    </source>
</evidence>
<keyword evidence="1" id="KW-1133">Transmembrane helix</keyword>
<organism evidence="2 3">
    <name type="scientific">Bacillus spongiae</name>
    <dbReference type="NCBI Taxonomy" id="2683610"/>
    <lineage>
        <taxon>Bacteria</taxon>
        <taxon>Bacillati</taxon>
        <taxon>Bacillota</taxon>
        <taxon>Bacilli</taxon>
        <taxon>Bacillales</taxon>
        <taxon>Bacillaceae</taxon>
        <taxon>Bacillus</taxon>
    </lineage>
</organism>
<reference evidence="2 3" key="1">
    <citation type="journal article" date="2018" name="J. Microbiol.">
        <title>Bacillus spongiae sp. nov., isolated from sponge of Jeju Island.</title>
        <authorList>
            <person name="Lee G.E."/>
            <person name="Im W.T."/>
            <person name="Park J.S."/>
        </authorList>
    </citation>
    <scope>NUCLEOTIDE SEQUENCE [LARGE SCALE GENOMIC DNA]</scope>
    <source>
        <strain evidence="2 3">135PIL107-10</strain>
    </source>
</reference>
<accession>A0ABU8H8E1</accession>
<keyword evidence="1" id="KW-0812">Transmembrane</keyword>
<protein>
    <submittedName>
        <fullName evidence="2">Uncharacterized protein</fullName>
    </submittedName>
</protein>
<proteinExistence type="predicted"/>
<keyword evidence="1" id="KW-0472">Membrane</keyword>
<evidence type="ECO:0000256" key="1">
    <source>
        <dbReference type="SAM" id="Phobius"/>
    </source>
</evidence>
<sequence length="81" mass="9084">MKQRYLLCFLLAGAMLYYAAPRLTLSISGIEGYFSIAWLAFAFIVLAGNLTAMLFTKPVKTKSSKKRAKTLQRNKMKSLGM</sequence>
<dbReference type="Proteomes" id="UP001312865">
    <property type="component" value="Unassembled WGS sequence"/>
</dbReference>
<name>A0ABU8H8E1_9BACI</name>
<keyword evidence="3" id="KW-1185">Reference proteome</keyword>
<dbReference type="EMBL" id="JBBAXC010000001">
    <property type="protein sequence ID" value="MEI5905473.1"/>
    <property type="molecule type" value="Genomic_DNA"/>
</dbReference>
<gene>
    <name evidence="2" type="ORF">WAK64_00140</name>
</gene>
<feature type="transmembrane region" description="Helical" evidence="1">
    <location>
        <begin position="36"/>
        <end position="56"/>
    </location>
</feature>
<comment type="caution">
    <text evidence="2">The sequence shown here is derived from an EMBL/GenBank/DDBJ whole genome shotgun (WGS) entry which is preliminary data.</text>
</comment>
<evidence type="ECO:0000313" key="3">
    <source>
        <dbReference type="Proteomes" id="UP001312865"/>
    </source>
</evidence>